<keyword evidence="4" id="KW-0255">Endonuclease</keyword>
<dbReference type="EMBL" id="UGSO01000001">
    <property type="protein sequence ID" value="SUB16926.1"/>
    <property type="molecule type" value="Genomic_DNA"/>
</dbReference>
<dbReference type="EMBL" id="WKLC01000728">
    <property type="protein sequence ID" value="MSE16495.1"/>
    <property type="molecule type" value="Genomic_DNA"/>
</dbReference>
<evidence type="ECO:0000313" key="9">
    <source>
        <dbReference type="EMBL" id="SUB16926.1"/>
    </source>
</evidence>
<keyword evidence="3" id="KW-0540">Nuclease</keyword>
<dbReference type="GO" id="GO:0016787">
    <property type="term" value="F:hydrolase activity"/>
    <property type="evidence" value="ECO:0007669"/>
    <property type="project" value="UniProtKB-KW"/>
</dbReference>
<reference evidence="9 10" key="1">
    <citation type="submission" date="2018-06" db="EMBL/GenBank/DDBJ databases">
        <authorList>
            <consortium name="Pathogen Informatics"/>
            <person name="Doyle S."/>
        </authorList>
    </citation>
    <scope>NUCLEOTIDE SEQUENCE [LARGE SCALE GENOMIC DNA]</scope>
    <source>
        <strain evidence="9 10">NCTC9381</strain>
    </source>
</reference>
<evidence type="ECO:0000256" key="6">
    <source>
        <dbReference type="ARBA" id="ARBA00022884"/>
    </source>
</evidence>
<dbReference type="GO" id="GO:0003729">
    <property type="term" value="F:mRNA binding"/>
    <property type="evidence" value="ECO:0007669"/>
    <property type="project" value="InterPro"/>
</dbReference>
<protein>
    <submittedName>
        <fullName evidence="8">Addiction module toxin, HicA family</fullName>
    </submittedName>
    <submittedName>
        <fullName evidence="9">Probable mRNA interferase HicA</fullName>
        <ecNumber evidence="9">3.1.-.-</ecNumber>
    </submittedName>
</protein>
<evidence type="ECO:0000256" key="4">
    <source>
        <dbReference type="ARBA" id="ARBA00022759"/>
    </source>
</evidence>
<evidence type="ECO:0000313" key="11">
    <source>
        <dbReference type="Proteomes" id="UP000461948"/>
    </source>
</evidence>
<dbReference type="Gene3D" id="3.30.920.30">
    <property type="entry name" value="Hypothetical protein"/>
    <property type="match status" value="1"/>
</dbReference>
<proteinExistence type="inferred from homology"/>
<keyword evidence="7" id="KW-0346">Stress response</keyword>
<dbReference type="RefSeq" id="WP_010245321.1">
    <property type="nucleotide sequence ID" value="NZ_ADWZ01000001.1"/>
</dbReference>
<evidence type="ECO:0000256" key="7">
    <source>
        <dbReference type="ARBA" id="ARBA00023016"/>
    </source>
</evidence>
<keyword evidence="5 9" id="KW-0378">Hydrolase</keyword>
<dbReference type="Proteomes" id="UP000461948">
    <property type="component" value="Unassembled WGS sequence"/>
</dbReference>
<comment type="similarity">
    <text evidence="1">Belongs to the HicA mRNA interferase family.</text>
</comment>
<dbReference type="InterPro" id="IPR012933">
    <property type="entry name" value="HicA_mRNA_interferase"/>
</dbReference>
<dbReference type="SUPFAM" id="SSF54786">
    <property type="entry name" value="YcfA/nrd intein domain"/>
    <property type="match status" value="1"/>
</dbReference>
<reference evidence="8 11" key="2">
    <citation type="submission" date="2019-11" db="EMBL/GenBank/DDBJ databases">
        <title>Draft Genome Sequence of Plant Growth-Promoting Rhizosphere-Associated Bacteria.</title>
        <authorList>
            <person name="Vasilyev I.Y."/>
            <person name="Radchenko V."/>
            <person name="Ilnitskaya E.V."/>
        </authorList>
    </citation>
    <scope>NUCLEOTIDE SEQUENCE [LARGE SCALE GENOMIC DNA]</scope>
    <source>
        <strain evidence="8 11">VRA_MhP_f</strain>
    </source>
</reference>
<evidence type="ECO:0000256" key="5">
    <source>
        <dbReference type="ARBA" id="ARBA00022801"/>
    </source>
</evidence>
<keyword evidence="2" id="KW-1277">Toxin-antitoxin system</keyword>
<dbReference type="EC" id="3.1.-.-" evidence="9"/>
<dbReference type="GeneID" id="66825986"/>
<dbReference type="GO" id="GO:0004519">
    <property type="term" value="F:endonuclease activity"/>
    <property type="evidence" value="ECO:0007669"/>
    <property type="project" value="UniProtKB-KW"/>
</dbReference>
<dbReference type="InterPro" id="IPR038570">
    <property type="entry name" value="HicA_sf"/>
</dbReference>
<evidence type="ECO:0000313" key="8">
    <source>
        <dbReference type="EMBL" id="MSE16495.1"/>
    </source>
</evidence>
<evidence type="ECO:0000256" key="3">
    <source>
        <dbReference type="ARBA" id="ARBA00022722"/>
    </source>
</evidence>
<evidence type="ECO:0000256" key="1">
    <source>
        <dbReference type="ARBA" id="ARBA00006620"/>
    </source>
</evidence>
<sequence length="60" mass="7000">MKYSEFRRWLIQQGAILTKHRSGSSHFKVFLGDRQSIFPDHGAKEMPEGTRRKILKDLGL</sequence>
<gene>
    <name evidence="9" type="primary">hicA</name>
    <name evidence="8" type="ORF">GKC49_15655</name>
    <name evidence="9" type="ORF">NCTC9381_02842</name>
</gene>
<name>A0A379AGD8_ENTAG</name>
<evidence type="ECO:0000313" key="10">
    <source>
        <dbReference type="Proteomes" id="UP000254640"/>
    </source>
</evidence>
<keyword evidence="6" id="KW-0694">RNA-binding</keyword>
<accession>A0A379AGD8</accession>
<dbReference type="AlphaFoldDB" id="A0A379AGD8"/>
<dbReference type="Pfam" id="PF07927">
    <property type="entry name" value="HicA_toxin"/>
    <property type="match status" value="1"/>
</dbReference>
<evidence type="ECO:0000256" key="2">
    <source>
        <dbReference type="ARBA" id="ARBA00022649"/>
    </source>
</evidence>
<keyword evidence="10" id="KW-1185">Reference proteome</keyword>
<dbReference type="OrthoDB" id="6699594at2"/>
<organism evidence="9 10">
    <name type="scientific">Enterobacter agglomerans</name>
    <name type="common">Erwinia herbicola</name>
    <name type="synonym">Pantoea agglomerans</name>
    <dbReference type="NCBI Taxonomy" id="549"/>
    <lineage>
        <taxon>Bacteria</taxon>
        <taxon>Pseudomonadati</taxon>
        <taxon>Pseudomonadota</taxon>
        <taxon>Gammaproteobacteria</taxon>
        <taxon>Enterobacterales</taxon>
        <taxon>Erwiniaceae</taxon>
        <taxon>Pantoea</taxon>
        <taxon>Pantoea agglomerans group</taxon>
    </lineage>
</organism>
<dbReference type="Proteomes" id="UP000254640">
    <property type="component" value="Unassembled WGS sequence"/>
</dbReference>